<organism evidence="2 3">
    <name type="scientific">Leptosia nina</name>
    <dbReference type="NCBI Taxonomy" id="320188"/>
    <lineage>
        <taxon>Eukaryota</taxon>
        <taxon>Metazoa</taxon>
        <taxon>Ecdysozoa</taxon>
        <taxon>Arthropoda</taxon>
        <taxon>Hexapoda</taxon>
        <taxon>Insecta</taxon>
        <taxon>Pterygota</taxon>
        <taxon>Neoptera</taxon>
        <taxon>Endopterygota</taxon>
        <taxon>Lepidoptera</taxon>
        <taxon>Glossata</taxon>
        <taxon>Ditrysia</taxon>
        <taxon>Papilionoidea</taxon>
        <taxon>Pieridae</taxon>
        <taxon>Pierinae</taxon>
        <taxon>Leptosia</taxon>
    </lineage>
</organism>
<dbReference type="GO" id="GO:0008194">
    <property type="term" value="F:UDP-glycosyltransferase activity"/>
    <property type="evidence" value="ECO:0007669"/>
    <property type="project" value="InterPro"/>
</dbReference>
<dbReference type="EMBL" id="CAVLEF010000007">
    <property type="protein sequence ID" value="CAK1545457.1"/>
    <property type="molecule type" value="Genomic_DNA"/>
</dbReference>
<keyword evidence="3" id="KW-1185">Reference proteome</keyword>
<dbReference type="Pfam" id="PF00201">
    <property type="entry name" value="UDPGT"/>
    <property type="match status" value="1"/>
</dbReference>
<protein>
    <submittedName>
        <fullName evidence="2">Uncharacterized protein</fullName>
    </submittedName>
</protein>
<sequence>MADDIKTAIEKVLGDKRYITRAQELSMVYHDRPISPQKEIVHWVEHVVKTGGARHLRSPALVVLCIPNLVND</sequence>
<accession>A0AAV1JAH5</accession>
<reference evidence="2 3" key="1">
    <citation type="submission" date="2023-11" db="EMBL/GenBank/DDBJ databases">
        <authorList>
            <person name="Okamura Y."/>
        </authorList>
    </citation>
    <scope>NUCLEOTIDE SEQUENCE [LARGE SCALE GENOMIC DNA]</scope>
</reference>
<dbReference type="InterPro" id="IPR002213">
    <property type="entry name" value="UDP_glucos_trans"/>
</dbReference>
<keyword evidence="1" id="KW-0808">Transferase</keyword>
<dbReference type="Proteomes" id="UP001497472">
    <property type="component" value="Unassembled WGS sequence"/>
</dbReference>
<evidence type="ECO:0000313" key="3">
    <source>
        <dbReference type="Proteomes" id="UP001497472"/>
    </source>
</evidence>
<evidence type="ECO:0000313" key="2">
    <source>
        <dbReference type="EMBL" id="CAK1545457.1"/>
    </source>
</evidence>
<proteinExistence type="predicted"/>
<dbReference type="SUPFAM" id="SSF53756">
    <property type="entry name" value="UDP-Glycosyltransferase/glycogen phosphorylase"/>
    <property type="match status" value="1"/>
</dbReference>
<name>A0AAV1JAH5_9NEOP</name>
<evidence type="ECO:0000256" key="1">
    <source>
        <dbReference type="ARBA" id="ARBA00022679"/>
    </source>
</evidence>
<gene>
    <name evidence="2" type="ORF">LNINA_LOCUS5107</name>
</gene>
<comment type="caution">
    <text evidence="2">The sequence shown here is derived from an EMBL/GenBank/DDBJ whole genome shotgun (WGS) entry which is preliminary data.</text>
</comment>
<dbReference type="AlphaFoldDB" id="A0AAV1JAH5"/>